<keyword evidence="5" id="KW-1185">Reference proteome</keyword>
<evidence type="ECO:0000313" key="5">
    <source>
        <dbReference type="Proteomes" id="UP000265515"/>
    </source>
</evidence>
<dbReference type="GO" id="GO:0008270">
    <property type="term" value="F:zinc ion binding"/>
    <property type="evidence" value="ECO:0007669"/>
    <property type="project" value="UniProtKB-KW"/>
</dbReference>
<gene>
    <name evidence="4" type="ORF">CBR_g20284</name>
</gene>
<dbReference type="PANTHER" id="PTHR48453">
    <property type="entry name" value="CCHC-TYPE DOMAIN-CONTAINING PROTEIN"/>
    <property type="match status" value="1"/>
</dbReference>
<dbReference type="EMBL" id="BFEA01000228">
    <property type="protein sequence ID" value="GBG75657.1"/>
    <property type="molecule type" value="Genomic_DNA"/>
</dbReference>
<organism evidence="4 5">
    <name type="scientific">Chara braunii</name>
    <name type="common">Braun's stonewort</name>
    <dbReference type="NCBI Taxonomy" id="69332"/>
    <lineage>
        <taxon>Eukaryota</taxon>
        <taxon>Viridiplantae</taxon>
        <taxon>Streptophyta</taxon>
        <taxon>Charophyceae</taxon>
        <taxon>Charales</taxon>
        <taxon>Characeae</taxon>
        <taxon>Chara</taxon>
    </lineage>
</organism>
<dbReference type="InterPro" id="IPR001878">
    <property type="entry name" value="Znf_CCHC"/>
</dbReference>
<dbReference type="Gene3D" id="3.30.60.220">
    <property type="match status" value="1"/>
</dbReference>
<dbReference type="OrthoDB" id="10070154at2759"/>
<feature type="compositionally biased region" description="Basic residues" evidence="2">
    <location>
        <begin position="114"/>
        <end position="124"/>
    </location>
</feature>
<feature type="compositionally biased region" description="Basic and acidic residues" evidence="2">
    <location>
        <begin position="162"/>
        <end position="191"/>
    </location>
</feature>
<dbReference type="PROSITE" id="PS50158">
    <property type="entry name" value="ZF_CCHC"/>
    <property type="match status" value="1"/>
</dbReference>
<feature type="region of interest" description="Disordered" evidence="2">
    <location>
        <begin position="319"/>
        <end position="379"/>
    </location>
</feature>
<keyword evidence="1" id="KW-0862">Zinc</keyword>
<dbReference type="Gramene" id="GBG75657">
    <property type="protein sequence ID" value="GBG75657"/>
    <property type="gene ID" value="CBR_g20284"/>
</dbReference>
<comment type="caution">
    <text evidence="4">The sequence shown here is derived from an EMBL/GenBank/DDBJ whole genome shotgun (WGS) entry which is preliminary data.</text>
</comment>
<accession>A0A388L021</accession>
<sequence>MGTRTNFYKIPAYAYGGQYKLSSILDNLQTYMKLTGARLERRDGDLQQADSPVAPGQIGPSKESEGSASKPGGGKGPPQFNPYDPGSDQLRGFRGRKGPAPKGSLQKLRDRYLHRARVQKRKRQSSVQPSADCENAQGSSYRPSKALATSVLGFCPYEEDSDAQKKVDVSNRGLKRGEELPDGARAKDDRTSLFAQTTVCARDGSRLSGEDASTEGPRSPTETHVNLLNLPYLDDDDEDGDDDDHDKDDKDDKGDEGDEGDDDDEDDDGGKDDEGSKDAEVKAGDDRKVDYQRNNNVHHRCVSQHSACRLETEGVGTKKRMGENAAGVAKSGGKRSQLCSSAKSGEDSRSAEQNEIHEVRKGGDLQGDAECDPLGEDKNNAVRGAEDVVQLRKDQRFPAPGEPVCANCGRFGAYVCDRTDDDVCSVECKNELLKELAARQEAEAAAEGSMTSSFVAPTAPRGALRLPDTEPERWDYRRHKWINRGSSLVTQRCWKCKRVGHFAEDCVLTLGLAAPSPADPNRYKLALPGHEENGDRAFTPYTPEMRALYKRCKGIGADSCNAKCGQCGNRSNLAFCLDCSGIFCDGSGHLTAHLRSNPAHVRIYSYKLKREVKCSKPDCPVDNIYELYSCNDCLDQVFDRYYNMFNASWNHVGLKYVPNAFACEDHFDWHRVNCTNTASDEHCHLVTKNGGKLEEPQLSEFLF</sequence>
<dbReference type="Proteomes" id="UP000265515">
    <property type="component" value="Unassembled WGS sequence"/>
</dbReference>
<feature type="compositionally biased region" description="Basic and acidic residues" evidence="2">
    <location>
        <begin position="272"/>
        <end position="291"/>
    </location>
</feature>
<feature type="compositionally biased region" description="Acidic residues" evidence="2">
    <location>
        <begin position="233"/>
        <end position="246"/>
    </location>
</feature>
<dbReference type="STRING" id="69332.A0A388L021"/>
<name>A0A388L021_CHABU</name>
<dbReference type="SUPFAM" id="SSF57756">
    <property type="entry name" value="Retrovirus zinc finger-like domains"/>
    <property type="match status" value="1"/>
</dbReference>
<dbReference type="CDD" id="cd23022">
    <property type="entry name" value="zf-HIT_DDX59"/>
    <property type="match status" value="1"/>
</dbReference>
<dbReference type="GO" id="GO:0003676">
    <property type="term" value="F:nucleic acid binding"/>
    <property type="evidence" value="ECO:0007669"/>
    <property type="project" value="InterPro"/>
</dbReference>
<feature type="domain" description="CCHC-type" evidence="3">
    <location>
        <begin position="492"/>
        <end position="506"/>
    </location>
</feature>
<feature type="compositionally biased region" description="Basic and acidic residues" evidence="2">
    <location>
        <begin position="344"/>
        <end position="363"/>
    </location>
</feature>
<keyword evidence="1" id="KW-0863">Zinc-finger</keyword>
<feature type="region of interest" description="Disordered" evidence="2">
    <location>
        <begin position="157"/>
        <end position="298"/>
    </location>
</feature>
<reference evidence="4 5" key="1">
    <citation type="journal article" date="2018" name="Cell">
        <title>The Chara Genome: Secondary Complexity and Implications for Plant Terrestrialization.</title>
        <authorList>
            <person name="Nishiyama T."/>
            <person name="Sakayama H."/>
            <person name="Vries J.D."/>
            <person name="Buschmann H."/>
            <person name="Saint-Marcoux D."/>
            <person name="Ullrich K.K."/>
            <person name="Haas F.B."/>
            <person name="Vanderstraeten L."/>
            <person name="Becker D."/>
            <person name="Lang D."/>
            <person name="Vosolsobe S."/>
            <person name="Rombauts S."/>
            <person name="Wilhelmsson P.K.I."/>
            <person name="Janitza P."/>
            <person name="Kern R."/>
            <person name="Heyl A."/>
            <person name="Rumpler F."/>
            <person name="Villalobos L.I.A.C."/>
            <person name="Clay J.M."/>
            <person name="Skokan R."/>
            <person name="Toyoda A."/>
            <person name="Suzuki Y."/>
            <person name="Kagoshima H."/>
            <person name="Schijlen E."/>
            <person name="Tajeshwar N."/>
            <person name="Catarino B."/>
            <person name="Hetherington A.J."/>
            <person name="Saltykova A."/>
            <person name="Bonnot C."/>
            <person name="Breuninger H."/>
            <person name="Symeonidi A."/>
            <person name="Radhakrishnan G.V."/>
            <person name="Van Nieuwerburgh F."/>
            <person name="Deforce D."/>
            <person name="Chang C."/>
            <person name="Karol K.G."/>
            <person name="Hedrich R."/>
            <person name="Ulvskov P."/>
            <person name="Glockner G."/>
            <person name="Delwiche C.F."/>
            <person name="Petrasek J."/>
            <person name="Van de Peer Y."/>
            <person name="Friml J."/>
            <person name="Beilby M."/>
            <person name="Dolan L."/>
            <person name="Kohara Y."/>
            <person name="Sugano S."/>
            <person name="Fujiyama A."/>
            <person name="Delaux P.-M."/>
            <person name="Quint M."/>
            <person name="TheiBen G."/>
            <person name="Hagemann M."/>
            <person name="Harholt J."/>
            <person name="Dunand C."/>
            <person name="Zachgo S."/>
            <person name="Langdale J."/>
            <person name="Maumus F."/>
            <person name="Straeten D.V.D."/>
            <person name="Gould S.B."/>
            <person name="Rensing S.A."/>
        </authorList>
    </citation>
    <scope>NUCLEOTIDE SEQUENCE [LARGE SCALE GENOMIC DNA]</scope>
    <source>
        <strain evidence="4 5">S276</strain>
    </source>
</reference>
<dbReference type="InterPro" id="IPR007529">
    <property type="entry name" value="Znf_HIT"/>
</dbReference>
<dbReference type="PANTHER" id="PTHR48453:SF1">
    <property type="entry name" value="CCHC-TYPE DOMAIN-CONTAINING PROTEIN"/>
    <property type="match status" value="1"/>
</dbReference>
<keyword evidence="1" id="KW-0479">Metal-binding</keyword>
<evidence type="ECO:0000313" key="4">
    <source>
        <dbReference type="EMBL" id="GBG75657.1"/>
    </source>
</evidence>
<proteinExistence type="predicted"/>
<feature type="compositionally biased region" description="Acidic residues" evidence="2">
    <location>
        <begin position="254"/>
        <end position="271"/>
    </location>
</feature>
<evidence type="ECO:0000259" key="3">
    <source>
        <dbReference type="PROSITE" id="PS50158"/>
    </source>
</evidence>
<dbReference type="InterPro" id="IPR036875">
    <property type="entry name" value="Znf_CCHC_sf"/>
</dbReference>
<dbReference type="AlphaFoldDB" id="A0A388L021"/>
<evidence type="ECO:0000256" key="1">
    <source>
        <dbReference type="PROSITE-ProRule" id="PRU00047"/>
    </source>
</evidence>
<dbReference type="Pfam" id="PF04438">
    <property type="entry name" value="zf-HIT"/>
    <property type="match status" value="1"/>
</dbReference>
<feature type="region of interest" description="Disordered" evidence="2">
    <location>
        <begin position="43"/>
        <end position="143"/>
    </location>
</feature>
<protein>
    <recommendedName>
        <fullName evidence="3">CCHC-type domain-containing protein</fullName>
    </recommendedName>
</protein>
<evidence type="ECO:0000256" key="2">
    <source>
        <dbReference type="SAM" id="MobiDB-lite"/>
    </source>
</evidence>